<proteinExistence type="predicted"/>
<feature type="chain" id="PRO_5041960319" evidence="2">
    <location>
        <begin position="20"/>
        <end position="167"/>
    </location>
</feature>
<dbReference type="EMBL" id="JARJCN010000060">
    <property type="protein sequence ID" value="KAJ7079384.1"/>
    <property type="molecule type" value="Genomic_DNA"/>
</dbReference>
<evidence type="ECO:0000256" key="1">
    <source>
        <dbReference type="SAM" id="MobiDB-lite"/>
    </source>
</evidence>
<feature type="region of interest" description="Disordered" evidence="1">
    <location>
        <begin position="30"/>
        <end position="54"/>
    </location>
</feature>
<keyword evidence="2" id="KW-0732">Signal</keyword>
<protein>
    <submittedName>
        <fullName evidence="3">Uncharacterized protein</fullName>
    </submittedName>
</protein>
<feature type="signal peptide" evidence="2">
    <location>
        <begin position="1"/>
        <end position="19"/>
    </location>
</feature>
<dbReference type="Proteomes" id="UP001222325">
    <property type="component" value="Unassembled WGS sequence"/>
</dbReference>
<sequence length="167" mass="16635">MKPIALALPLLLNIVVVVAHPHLAHNLLQRNSDSNASDGPKHAPRAPGTLKPENVKAGEEIASGIFSKIGGLLGGLFGHTTQGNEDGEEVGKGVGKALGVLVSNAANTVTPNGEAHLDLYDPRTPADVGKTVGSDDGDAIIDGLLPGLGLGKPVGELVGGAVGAAAS</sequence>
<keyword evidence="4" id="KW-1185">Reference proteome</keyword>
<organism evidence="3 4">
    <name type="scientific">Mycena belliarum</name>
    <dbReference type="NCBI Taxonomy" id="1033014"/>
    <lineage>
        <taxon>Eukaryota</taxon>
        <taxon>Fungi</taxon>
        <taxon>Dikarya</taxon>
        <taxon>Basidiomycota</taxon>
        <taxon>Agaricomycotina</taxon>
        <taxon>Agaricomycetes</taxon>
        <taxon>Agaricomycetidae</taxon>
        <taxon>Agaricales</taxon>
        <taxon>Marasmiineae</taxon>
        <taxon>Mycenaceae</taxon>
        <taxon>Mycena</taxon>
    </lineage>
</organism>
<reference evidence="3" key="1">
    <citation type="submission" date="2023-03" db="EMBL/GenBank/DDBJ databases">
        <title>Massive genome expansion in bonnet fungi (Mycena s.s.) driven by repeated elements and novel gene families across ecological guilds.</title>
        <authorList>
            <consortium name="Lawrence Berkeley National Laboratory"/>
            <person name="Harder C.B."/>
            <person name="Miyauchi S."/>
            <person name="Viragh M."/>
            <person name="Kuo A."/>
            <person name="Thoen E."/>
            <person name="Andreopoulos B."/>
            <person name="Lu D."/>
            <person name="Skrede I."/>
            <person name="Drula E."/>
            <person name="Henrissat B."/>
            <person name="Morin E."/>
            <person name="Kohler A."/>
            <person name="Barry K."/>
            <person name="LaButti K."/>
            <person name="Morin E."/>
            <person name="Salamov A."/>
            <person name="Lipzen A."/>
            <person name="Mereny Z."/>
            <person name="Hegedus B."/>
            <person name="Baldrian P."/>
            <person name="Stursova M."/>
            <person name="Weitz H."/>
            <person name="Taylor A."/>
            <person name="Grigoriev I.V."/>
            <person name="Nagy L.G."/>
            <person name="Martin F."/>
            <person name="Kauserud H."/>
        </authorList>
    </citation>
    <scope>NUCLEOTIDE SEQUENCE</scope>
    <source>
        <strain evidence="3">CBHHK173m</strain>
    </source>
</reference>
<evidence type="ECO:0000313" key="4">
    <source>
        <dbReference type="Proteomes" id="UP001222325"/>
    </source>
</evidence>
<gene>
    <name evidence="3" type="ORF">B0H15DRAFT_804440</name>
</gene>
<accession>A0AAD6TTR3</accession>
<comment type="caution">
    <text evidence="3">The sequence shown here is derived from an EMBL/GenBank/DDBJ whole genome shotgun (WGS) entry which is preliminary data.</text>
</comment>
<evidence type="ECO:0000313" key="3">
    <source>
        <dbReference type="EMBL" id="KAJ7079384.1"/>
    </source>
</evidence>
<dbReference type="AlphaFoldDB" id="A0AAD6TTR3"/>
<evidence type="ECO:0000256" key="2">
    <source>
        <dbReference type="SAM" id="SignalP"/>
    </source>
</evidence>
<name>A0AAD6TTR3_9AGAR</name>